<dbReference type="RefSeq" id="WP_106221966.1">
    <property type="nucleotide sequence ID" value="NZ_PVWP01000007.1"/>
</dbReference>
<feature type="transmembrane region" description="Helical" evidence="7">
    <location>
        <begin position="121"/>
        <end position="138"/>
    </location>
</feature>
<comment type="subcellular location">
    <subcellularLocation>
        <location evidence="1">Cell membrane</location>
        <topology evidence="1">Multi-pass membrane protein</topology>
    </subcellularLocation>
</comment>
<name>A0ABX5F6F1_9CHRO</name>
<evidence type="ECO:0000256" key="1">
    <source>
        <dbReference type="ARBA" id="ARBA00004651"/>
    </source>
</evidence>
<evidence type="ECO:0000256" key="4">
    <source>
        <dbReference type="ARBA" id="ARBA00022692"/>
    </source>
</evidence>
<proteinExistence type="inferred from homology"/>
<comment type="caution">
    <text evidence="8">The sequence shown here is derived from an EMBL/GenBank/DDBJ whole genome shotgun (WGS) entry which is preliminary data.</text>
</comment>
<dbReference type="InterPro" id="IPR003370">
    <property type="entry name" value="Chromate_transpt"/>
</dbReference>
<organism evidence="8 9">
    <name type="scientific">Aphanothece cf. minutissima CCALA 015</name>
    <dbReference type="NCBI Taxonomy" id="2107695"/>
    <lineage>
        <taxon>Bacteria</taxon>
        <taxon>Bacillati</taxon>
        <taxon>Cyanobacteriota</taxon>
        <taxon>Cyanophyceae</taxon>
        <taxon>Oscillatoriophycideae</taxon>
        <taxon>Chroococcales</taxon>
        <taxon>Aphanothecaceae</taxon>
        <taxon>Aphanothece</taxon>
    </lineage>
</organism>
<keyword evidence="4 7" id="KW-0812">Transmembrane</keyword>
<dbReference type="PANTHER" id="PTHR43663">
    <property type="entry name" value="CHROMATE TRANSPORT PROTEIN-RELATED"/>
    <property type="match status" value="1"/>
</dbReference>
<dbReference type="Proteomes" id="UP000238218">
    <property type="component" value="Unassembled WGS sequence"/>
</dbReference>
<accession>A0ABX5F6F1</accession>
<comment type="similarity">
    <text evidence="2">Belongs to the chromate ion transporter (CHR) (TC 2.A.51) family.</text>
</comment>
<dbReference type="InterPro" id="IPR052518">
    <property type="entry name" value="CHR_Transporter"/>
</dbReference>
<sequence length="198" mass="21150">MTELPAPAPTAAPPGLGQLFTGMLMVALSAFGGGLSAWSQRIIVEQRRWMSNEEFLTGLTVARLFPGPNQINMAVYVGTFFRGLPGALAALAGMLLVPFTLLMAVGLLYFQFHSLPALDRVLAGVVAAAAGMALSMGFKILDEYGKDPVALLLAAVTFVLMTFFHVRLVPLVLVAGPLAMAWYWPRRPQPGPPAGEPR</sequence>
<evidence type="ECO:0000256" key="2">
    <source>
        <dbReference type="ARBA" id="ARBA00005262"/>
    </source>
</evidence>
<keyword evidence="6 7" id="KW-0472">Membrane</keyword>
<reference evidence="8 9" key="1">
    <citation type="submission" date="2018-02" db="EMBL/GenBank/DDBJ databases">
        <authorList>
            <person name="Moore K."/>
            <person name="Momper L."/>
        </authorList>
    </citation>
    <scope>NUCLEOTIDE SEQUENCE [LARGE SCALE GENOMIC DNA]</scope>
    <source>
        <strain evidence="8 9">CCALA 015</strain>
    </source>
</reference>
<evidence type="ECO:0000256" key="5">
    <source>
        <dbReference type="ARBA" id="ARBA00022989"/>
    </source>
</evidence>
<evidence type="ECO:0000256" key="7">
    <source>
        <dbReference type="SAM" id="Phobius"/>
    </source>
</evidence>
<reference evidence="8 9" key="2">
    <citation type="submission" date="2018-03" db="EMBL/GenBank/DDBJ databases">
        <title>The ancient ancestry and fast evolution of plastids.</title>
        <authorList>
            <person name="Moore K.R."/>
            <person name="Magnabosco C."/>
            <person name="Momper L."/>
            <person name="Gold D.A."/>
            <person name="Bosak T."/>
            <person name="Fournier G.P."/>
        </authorList>
    </citation>
    <scope>NUCLEOTIDE SEQUENCE [LARGE SCALE GENOMIC DNA]</scope>
    <source>
        <strain evidence="8 9">CCALA 015</strain>
    </source>
</reference>
<keyword evidence="3" id="KW-1003">Cell membrane</keyword>
<feature type="transmembrane region" description="Helical" evidence="7">
    <location>
        <begin position="88"/>
        <end position="109"/>
    </location>
</feature>
<evidence type="ECO:0000313" key="8">
    <source>
        <dbReference type="EMBL" id="PSB37096.1"/>
    </source>
</evidence>
<keyword evidence="5 7" id="KW-1133">Transmembrane helix</keyword>
<protein>
    <submittedName>
        <fullName evidence="8">Chromate transporter</fullName>
    </submittedName>
</protein>
<feature type="transmembrane region" description="Helical" evidence="7">
    <location>
        <begin position="20"/>
        <end position="38"/>
    </location>
</feature>
<dbReference type="PANTHER" id="PTHR43663:SF1">
    <property type="entry name" value="CHROMATE TRANSPORTER"/>
    <property type="match status" value="1"/>
</dbReference>
<evidence type="ECO:0000313" key="9">
    <source>
        <dbReference type="Proteomes" id="UP000238218"/>
    </source>
</evidence>
<evidence type="ECO:0000256" key="6">
    <source>
        <dbReference type="ARBA" id="ARBA00023136"/>
    </source>
</evidence>
<keyword evidence="9" id="KW-1185">Reference proteome</keyword>
<feature type="transmembrane region" description="Helical" evidence="7">
    <location>
        <begin position="150"/>
        <end position="183"/>
    </location>
</feature>
<dbReference type="Pfam" id="PF02417">
    <property type="entry name" value="Chromate_transp"/>
    <property type="match status" value="1"/>
</dbReference>
<dbReference type="EMBL" id="PVWP01000007">
    <property type="protein sequence ID" value="PSB37096.1"/>
    <property type="molecule type" value="Genomic_DNA"/>
</dbReference>
<evidence type="ECO:0000256" key="3">
    <source>
        <dbReference type="ARBA" id="ARBA00022475"/>
    </source>
</evidence>
<gene>
    <name evidence="8" type="ORF">C7B81_11890</name>
</gene>